<dbReference type="SUPFAM" id="SSF53807">
    <property type="entry name" value="Helical backbone' metal receptor"/>
    <property type="match status" value="1"/>
</dbReference>
<dbReference type="PROSITE" id="PS51257">
    <property type="entry name" value="PROKAR_LIPOPROTEIN"/>
    <property type="match status" value="1"/>
</dbReference>
<dbReference type="AlphaFoldDB" id="G0V3R7"/>
<dbReference type="PROSITE" id="PS50983">
    <property type="entry name" value="FE_B12_PBP"/>
    <property type="match status" value="1"/>
</dbReference>
<organism evidence="6 7">
    <name type="scientific">Caloramator australicus RC3</name>
    <dbReference type="NCBI Taxonomy" id="857293"/>
    <lineage>
        <taxon>Bacteria</taxon>
        <taxon>Bacillati</taxon>
        <taxon>Bacillota</taxon>
        <taxon>Clostridia</taxon>
        <taxon>Eubacteriales</taxon>
        <taxon>Clostridiaceae</taxon>
        <taxon>Caloramator</taxon>
    </lineage>
</organism>
<dbReference type="eggNOG" id="COG0614">
    <property type="taxonomic scope" value="Bacteria"/>
</dbReference>
<evidence type="ECO:0000313" key="6">
    <source>
        <dbReference type="EMBL" id="CCC57757.1"/>
    </source>
</evidence>
<keyword evidence="4" id="KW-0732">Signal</keyword>
<proteinExistence type="inferred from homology"/>
<keyword evidence="7" id="KW-1185">Reference proteome</keyword>
<dbReference type="PANTHER" id="PTHR30532">
    <property type="entry name" value="IRON III DICITRATE-BINDING PERIPLASMIC PROTEIN"/>
    <property type="match status" value="1"/>
</dbReference>
<reference evidence="6 7" key="1">
    <citation type="journal article" date="2011" name="J. Bacteriol.">
        <title>Draft genome sequence of Caloramator australicus strain RC3T, a thermoanaerobe from the Great Artesian Basin of Australia.</title>
        <authorList>
            <person name="Ogg C.D."/>
            <person name="Patel B.K.C."/>
        </authorList>
    </citation>
    <scope>NUCLEOTIDE SEQUENCE [LARGE SCALE GENOMIC DNA]</scope>
    <source>
        <strain evidence="6 7">RC3</strain>
    </source>
</reference>
<accession>G0V3R7</accession>
<gene>
    <name evidence="6" type="ORF">CAAU_0107</name>
</gene>
<dbReference type="Pfam" id="PF01497">
    <property type="entry name" value="Peripla_BP_2"/>
    <property type="match status" value="1"/>
</dbReference>
<comment type="subcellular location">
    <subcellularLocation>
        <location evidence="1">Cell envelope</location>
    </subcellularLocation>
</comment>
<dbReference type="RefSeq" id="WP_008907480.1">
    <property type="nucleotide sequence ID" value="NZ_CAKP01000002.1"/>
</dbReference>
<evidence type="ECO:0000256" key="1">
    <source>
        <dbReference type="ARBA" id="ARBA00004196"/>
    </source>
</evidence>
<dbReference type="Proteomes" id="UP000007652">
    <property type="component" value="Unassembled WGS sequence"/>
</dbReference>
<dbReference type="InterPro" id="IPR002491">
    <property type="entry name" value="ABC_transptr_periplasmic_BD"/>
</dbReference>
<dbReference type="InterPro" id="IPR051313">
    <property type="entry name" value="Bact_iron-sidero_bind"/>
</dbReference>
<comment type="similarity">
    <text evidence="2">Belongs to the bacterial solute-binding protein 8 family.</text>
</comment>
<dbReference type="Gene3D" id="3.40.50.1980">
    <property type="entry name" value="Nitrogenase molybdenum iron protein domain"/>
    <property type="match status" value="2"/>
</dbReference>
<dbReference type="GO" id="GO:1901678">
    <property type="term" value="P:iron coordination entity transport"/>
    <property type="evidence" value="ECO:0007669"/>
    <property type="project" value="UniProtKB-ARBA"/>
</dbReference>
<feature type="domain" description="Fe/B12 periplasmic-binding" evidence="5">
    <location>
        <begin position="51"/>
        <end position="310"/>
    </location>
</feature>
<evidence type="ECO:0000259" key="5">
    <source>
        <dbReference type="PROSITE" id="PS50983"/>
    </source>
</evidence>
<dbReference type="GO" id="GO:0030288">
    <property type="term" value="C:outer membrane-bounded periplasmic space"/>
    <property type="evidence" value="ECO:0007669"/>
    <property type="project" value="TreeGrafter"/>
</dbReference>
<evidence type="ECO:0000313" key="7">
    <source>
        <dbReference type="Proteomes" id="UP000007652"/>
    </source>
</evidence>
<dbReference type="STRING" id="857293.CAAU_0107"/>
<name>G0V3R7_9CLOT</name>
<protein>
    <submittedName>
        <fullName evidence="6">Ferrichrome-binding periplasmic protein (TC 3.A.1.14.3)</fullName>
    </submittedName>
</protein>
<dbReference type="PANTHER" id="PTHR30532:SF21">
    <property type="entry name" value="SIDEROPHORE-BINDING LIPOPROTEIN YFIY-RELATED"/>
    <property type="match status" value="1"/>
</dbReference>
<comment type="caution">
    <text evidence="6">The sequence shown here is derived from an EMBL/GenBank/DDBJ whole genome shotgun (WGS) entry which is preliminary data.</text>
</comment>
<evidence type="ECO:0000256" key="2">
    <source>
        <dbReference type="ARBA" id="ARBA00008814"/>
    </source>
</evidence>
<keyword evidence="3" id="KW-0813">Transport</keyword>
<evidence type="ECO:0000256" key="3">
    <source>
        <dbReference type="ARBA" id="ARBA00022448"/>
    </source>
</evidence>
<evidence type="ECO:0000256" key="4">
    <source>
        <dbReference type="ARBA" id="ARBA00022729"/>
    </source>
</evidence>
<dbReference type="OrthoDB" id="9793175at2"/>
<dbReference type="EMBL" id="CAKP01000002">
    <property type="protein sequence ID" value="CCC57757.1"/>
    <property type="molecule type" value="Genomic_DNA"/>
</dbReference>
<sequence length="310" mass="34900">MKKILVIALSLMILVVIFSGCSKQTQTANQNNEKRVVKTIKGDVEIPANPQRIVDISGSSEILLILGFTPVATANTDPYKPTEFPSYLKDRLNGSKIVGFYMSDTMDVEGIIETNPDLIIMSQRQEKIYNQLKEIAPVIVLKEYDNDWRSRMVDVATLLNKKDVAMKWLEEYDKKAQEIGNKIREKRENESYLSVLASAGQFFVFSNAGIGDIIYNDMKLNKPANLPKQENISLPVVTLEGLSQIDSDNLIVLATETDKKALEESSIWKNIKAVKEGRVVYLDSSPYFGQSYEPIGKELLLDILKTQLTK</sequence>